<evidence type="ECO:0000256" key="2">
    <source>
        <dbReference type="ARBA" id="ARBA00004123"/>
    </source>
</evidence>
<keyword evidence="11 16" id="KW-0233">DNA recombination</keyword>
<comment type="catalytic activity">
    <reaction evidence="14 16">
        <text>ATP + (deoxyribonucleotide)n-3'-hydroxyl + 5'-phospho-(deoxyribonucleotide)m = (deoxyribonucleotide)n+m + AMP + diphosphate.</text>
        <dbReference type="EC" id="6.5.1.1"/>
    </reaction>
</comment>
<gene>
    <name evidence="21" type="primary">LIG4</name>
    <name evidence="21" type="ORF">H2200_011301</name>
</gene>
<dbReference type="PROSITE" id="PS50160">
    <property type="entry name" value="DNA_LIGASE_A3"/>
    <property type="match status" value="1"/>
</dbReference>
<evidence type="ECO:0000256" key="13">
    <source>
        <dbReference type="ARBA" id="ARBA00023242"/>
    </source>
</evidence>
<dbReference type="AlphaFoldDB" id="A0AA38X0E1"/>
<dbReference type="PROSITE" id="PS50172">
    <property type="entry name" value="BRCT"/>
    <property type="match status" value="2"/>
</dbReference>
<evidence type="ECO:0000256" key="10">
    <source>
        <dbReference type="ARBA" id="ARBA00022842"/>
    </source>
</evidence>
<keyword evidence="8 16" id="KW-0227">DNA damage</keyword>
<feature type="compositionally biased region" description="Basic and acidic residues" evidence="18">
    <location>
        <begin position="742"/>
        <end position="753"/>
    </location>
</feature>
<dbReference type="Pfam" id="PF04679">
    <property type="entry name" value="DNA_ligase_A_C"/>
    <property type="match status" value="1"/>
</dbReference>
<name>A0AA38X0E1_9EURO</name>
<keyword evidence="12 16" id="KW-0234">DNA repair</keyword>
<keyword evidence="7 16" id="KW-0547">Nucleotide-binding</keyword>
<comment type="similarity">
    <text evidence="3 17">Belongs to the ATP-dependent DNA ligase family.</text>
</comment>
<feature type="compositionally biased region" description="Low complexity" evidence="18">
    <location>
        <begin position="562"/>
        <end position="573"/>
    </location>
</feature>
<dbReference type="SMART" id="SM00292">
    <property type="entry name" value="BRCT"/>
    <property type="match status" value="2"/>
</dbReference>
<keyword evidence="4 16" id="KW-0436">Ligase</keyword>
<dbReference type="Pfam" id="PF16589">
    <property type="entry name" value="BRCT_2"/>
    <property type="match status" value="1"/>
</dbReference>
<evidence type="ECO:0000259" key="19">
    <source>
        <dbReference type="PROSITE" id="PS50160"/>
    </source>
</evidence>
<keyword evidence="6" id="KW-0677">Repeat</keyword>
<evidence type="ECO:0000256" key="12">
    <source>
        <dbReference type="ARBA" id="ARBA00023204"/>
    </source>
</evidence>
<dbReference type="PANTHER" id="PTHR45997:SF1">
    <property type="entry name" value="DNA LIGASE 4"/>
    <property type="match status" value="1"/>
</dbReference>
<dbReference type="Pfam" id="PF01068">
    <property type="entry name" value="DNA_ligase_A_M"/>
    <property type="match status" value="1"/>
</dbReference>
<dbReference type="InterPro" id="IPR000977">
    <property type="entry name" value="DNA_ligase_ATP-dep"/>
</dbReference>
<dbReference type="SUPFAM" id="SSF50249">
    <property type="entry name" value="Nucleic acid-binding proteins"/>
    <property type="match status" value="2"/>
</dbReference>
<feature type="compositionally biased region" description="Basic and acidic residues" evidence="18">
    <location>
        <begin position="17"/>
        <end position="32"/>
    </location>
</feature>
<dbReference type="EC" id="6.5.1.1" evidence="16"/>
<comment type="cofactor">
    <cofactor evidence="1">
        <name>Mg(2+)</name>
        <dbReference type="ChEBI" id="CHEBI:18420"/>
    </cofactor>
</comment>
<dbReference type="GO" id="GO:0005524">
    <property type="term" value="F:ATP binding"/>
    <property type="evidence" value="ECO:0007669"/>
    <property type="project" value="UniProtKB-KW"/>
</dbReference>
<evidence type="ECO:0000256" key="14">
    <source>
        <dbReference type="ARBA" id="ARBA00034003"/>
    </source>
</evidence>
<dbReference type="Proteomes" id="UP001172673">
    <property type="component" value="Unassembled WGS sequence"/>
</dbReference>
<organism evidence="21 22">
    <name type="scientific">Cladophialophora chaetospira</name>
    <dbReference type="NCBI Taxonomy" id="386627"/>
    <lineage>
        <taxon>Eukaryota</taxon>
        <taxon>Fungi</taxon>
        <taxon>Dikarya</taxon>
        <taxon>Ascomycota</taxon>
        <taxon>Pezizomycotina</taxon>
        <taxon>Eurotiomycetes</taxon>
        <taxon>Chaetothyriomycetidae</taxon>
        <taxon>Chaetothyriales</taxon>
        <taxon>Herpotrichiellaceae</taxon>
        <taxon>Cladophialophora</taxon>
    </lineage>
</organism>
<keyword evidence="10" id="KW-0460">Magnesium</keyword>
<dbReference type="InterPro" id="IPR012309">
    <property type="entry name" value="DNA_ligase_ATP-dep_C"/>
</dbReference>
<feature type="domain" description="BRCT" evidence="20">
    <location>
        <begin position="790"/>
        <end position="882"/>
    </location>
</feature>
<evidence type="ECO:0000256" key="17">
    <source>
        <dbReference type="RuleBase" id="RU004196"/>
    </source>
</evidence>
<dbReference type="NCBIfam" id="TIGR00574">
    <property type="entry name" value="dnl1"/>
    <property type="match status" value="1"/>
</dbReference>
<feature type="region of interest" description="Disordered" evidence="18">
    <location>
        <begin position="742"/>
        <end position="764"/>
    </location>
</feature>
<dbReference type="InterPro" id="IPR012340">
    <property type="entry name" value="NA-bd_OB-fold"/>
</dbReference>
<sequence>MSQDSSYGSSQRSMKYQSREEREAELDREYPKRPHNHGKSRPFHTLFQELFNPLIDIRKNKTPGAVVNRRKVGPDGQSNKTPSERRDALILRYIGRWRKDVGPDFFPAFRLIIPDKDRDRGVYGLKEKAIAKLLINVMKIDKNSDDGYNLLNWKNPSRSSSSTAAGDFAERCHEALAKRPMRNQVGDMTIDEVNEQLDKLAAAPKEQDQLPILADFYKRMNAEELKWLIQIILKQMKVGATERTFFSLWHEDAEALFNVSSNLRRVCWELHDPNVRLESEKAGVALGQCFQPMLAAGKSEPLKKVVEALRPTEEDPEFWIEEKLDGERMQMHMETDATHPGGKKFRFWSRKAKDYTYLYGNGFHDTDGALTQSIKDCFAEGVENLILDGEMITWDPTEKAPVPFGTLKTAALAEQRNPFGQGHRPVFRIFDILYLNDQPLTRYELRDRRKALAHSVISKPERFEIHDYIVATKVEEVEDLLRRVVEEASEGLVLKNPRSMYRLDDRSGDWQKVKPEYMEGYGEELDCVIIGGYYGSGKRGGSLSSFLCGLRASRKALEVASQRRSQSQDQSQQRKGHTQPRGRKASASQRYSQTQSQSQSQSQSQAHVPDSQPMQVDDDSPVENFTTFFKVGGGMTANDYAAIRHATDGKWHRWDSRRPAAKDYIDQGDFSRLSEKPDMWIKPSDSLVVQVKAAQVTPSEDYGFGATLRFPRFVRIRRDRDWTSALSIEGFHDLKAHAVEEEKKKKMQADEKRKEKRKARVGGYPSRKKTLTVAGYNARDVNAVKLPDGPQGNVFEGLTFYIMTESSLPGQRKKTKLELEALVKANGGRIVQTPTLTSSEDQDSSVICIASRRTVKVASLEKRGQQEIIKPIWIFDCIDQAKQDFDRGFGEEMVVPFEPERHLFFLPEETKDAFEGNVDEYGDSFARDTTEDELREIMDKMGTVDVERGEEEKIPELFDDAIFKMRGFLFHGMMFYFDTGTDPPVKKVPEAASLQLSRPSNANAEQDAGTLLPTPNTTTSLKSIAAFAGAQVLPHYHSMLATVPTSLKPKITHVIAHPASDLPSLRKELARWKGRKIPRIVTREWIEVCWKEGTRVDEEKFVAFKSVRTERAPEE</sequence>
<dbReference type="Gene3D" id="2.40.50.140">
    <property type="entry name" value="Nucleic acid-binding proteins"/>
    <property type="match status" value="1"/>
</dbReference>
<dbReference type="InterPro" id="IPR044125">
    <property type="entry name" value="Adenylation_DNA_ligase_IV"/>
</dbReference>
<evidence type="ECO:0000256" key="6">
    <source>
        <dbReference type="ARBA" id="ARBA00022737"/>
    </source>
</evidence>
<evidence type="ECO:0000256" key="5">
    <source>
        <dbReference type="ARBA" id="ARBA00022723"/>
    </source>
</evidence>
<feature type="compositionally biased region" description="Low complexity" evidence="18">
    <location>
        <begin position="1"/>
        <end position="13"/>
    </location>
</feature>
<dbReference type="GO" id="GO:0006303">
    <property type="term" value="P:double-strand break repair via nonhomologous end joining"/>
    <property type="evidence" value="ECO:0007669"/>
    <property type="project" value="TreeGrafter"/>
</dbReference>
<evidence type="ECO:0000256" key="4">
    <source>
        <dbReference type="ARBA" id="ARBA00022598"/>
    </source>
</evidence>
<evidence type="ECO:0000313" key="22">
    <source>
        <dbReference type="Proteomes" id="UP001172673"/>
    </source>
</evidence>
<evidence type="ECO:0000256" key="7">
    <source>
        <dbReference type="ARBA" id="ARBA00022741"/>
    </source>
</evidence>
<proteinExistence type="inferred from homology"/>
<evidence type="ECO:0000256" key="8">
    <source>
        <dbReference type="ARBA" id="ARBA00022763"/>
    </source>
</evidence>
<evidence type="ECO:0000256" key="3">
    <source>
        <dbReference type="ARBA" id="ARBA00007572"/>
    </source>
</evidence>
<comment type="function">
    <text evidence="15">DNA ligase involved in DNA non-homologous end joining (NHEJ); required for double-strand break (DSB) repair.</text>
</comment>
<dbReference type="InterPro" id="IPR036599">
    <property type="entry name" value="DNA_ligase_N_sf"/>
</dbReference>
<dbReference type="SUPFAM" id="SSF56091">
    <property type="entry name" value="DNA ligase/mRNA capping enzyme, catalytic domain"/>
    <property type="match status" value="1"/>
</dbReference>
<feature type="region of interest" description="Disordered" evidence="18">
    <location>
        <begin position="1"/>
        <end position="41"/>
    </location>
</feature>
<dbReference type="FunFam" id="1.10.3260.10:FF:000008">
    <property type="entry name" value="DNA ligase 4"/>
    <property type="match status" value="1"/>
</dbReference>
<comment type="subcellular location">
    <subcellularLocation>
        <location evidence="2">Nucleus</location>
    </subcellularLocation>
</comment>
<feature type="compositionally biased region" description="Low complexity" evidence="18">
    <location>
        <begin position="585"/>
        <end position="606"/>
    </location>
</feature>
<evidence type="ECO:0000259" key="20">
    <source>
        <dbReference type="PROSITE" id="PS50172"/>
    </source>
</evidence>
<comment type="caution">
    <text evidence="21">The sequence shown here is derived from an EMBL/GenBank/DDBJ whole genome shotgun (WGS) entry which is preliminary data.</text>
</comment>
<dbReference type="InterPro" id="IPR001357">
    <property type="entry name" value="BRCT_dom"/>
</dbReference>
<dbReference type="CDD" id="cd07968">
    <property type="entry name" value="OBF_DNA_ligase_IV"/>
    <property type="match status" value="1"/>
</dbReference>
<feature type="compositionally biased region" description="Basic residues" evidence="18">
    <location>
        <begin position="574"/>
        <end position="584"/>
    </location>
</feature>
<dbReference type="InterPro" id="IPR012308">
    <property type="entry name" value="DNA_ligase_ATP-dep_N"/>
</dbReference>
<dbReference type="GO" id="GO:0032807">
    <property type="term" value="C:DNA ligase IV complex"/>
    <property type="evidence" value="ECO:0007669"/>
    <property type="project" value="TreeGrafter"/>
</dbReference>
<dbReference type="InterPro" id="IPR021536">
    <property type="entry name" value="DNA_ligase_IV_dom"/>
</dbReference>
<evidence type="ECO:0000256" key="15">
    <source>
        <dbReference type="ARBA" id="ARBA00043870"/>
    </source>
</evidence>
<feature type="domain" description="BRCT" evidence="20">
    <location>
        <begin position="1021"/>
        <end position="1103"/>
    </location>
</feature>
<dbReference type="EMBL" id="JAPDRK010000019">
    <property type="protein sequence ID" value="KAJ9604465.1"/>
    <property type="molecule type" value="Genomic_DNA"/>
</dbReference>
<dbReference type="InterPro" id="IPR016059">
    <property type="entry name" value="DNA_ligase_ATP-dep_CS"/>
</dbReference>
<dbReference type="Gene3D" id="3.40.50.10190">
    <property type="entry name" value="BRCT domain"/>
    <property type="match status" value="2"/>
</dbReference>
<evidence type="ECO:0000313" key="21">
    <source>
        <dbReference type="EMBL" id="KAJ9604465.1"/>
    </source>
</evidence>
<dbReference type="Pfam" id="PF11411">
    <property type="entry name" value="DNA_ligase_IV"/>
    <property type="match status" value="1"/>
</dbReference>
<reference evidence="21" key="1">
    <citation type="submission" date="2022-10" db="EMBL/GenBank/DDBJ databases">
        <title>Culturing micro-colonial fungi from biological soil crusts in the Mojave desert and describing Neophaeococcomyces mojavensis, and introducing the new genera and species Taxawa tesnikishii.</title>
        <authorList>
            <person name="Kurbessoian T."/>
            <person name="Stajich J.E."/>
        </authorList>
    </citation>
    <scope>NUCLEOTIDE SEQUENCE</scope>
    <source>
        <strain evidence="21">TK_41</strain>
    </source>
</reference>
<dbReference type="SUPFAM" id="SSF52113">
    <property type="entry name" value="BRCT domain"/>
    <property type="match status" value="2"/>
</dbReference>
<keyword evidence="9 16" id="KW-0067">ATP-binding</keyword>
<feature type="domain" description="ATP-dependent DNA ligase family profile" evidence="19">
    <location>
        <begin position="427"/>
        <end position="552"/>
    </location>
</feature>
<dbReference type="Pfam" id="PF04675">
    <property type="entry name" value="DNA_ligase_A_N"/>
    <property type="match status" value="1"/>
</dbReference>
<dbReference type="CDD" id="cd07903">
    <property type="entry name" value="Adenylation_DNA_ligase_IV"/>
    <property type="match status" value="1"/>
</dbReference>
<evidence type="ECO:0000256" key="1">
    <source>
        <dbReference type="ARBA" id="ARBA00001946"/>
    </source>
</evidence>
<evidence type="ECO:0000256" key="11">
    <source>
        <dbReference type="ARBA" id="ARBA00023172"/>
    </source>
</evidence>
<keyword evidence="22" id="KW-1185">Reference proteome</keyword>
<dbReference type="GO" id="GO:0071897">
    <property type="term" value="P:DNA biosynthetic process"/>
    <property type="evidence" value="ECO:0007669"/>
    <property type="project" value="InterPro"/>
</dbReference>
<dbReference type="GO" id="GO:0006310">
    <property type="term" value="P:DNA recombination"/>
    <property type="evidence" value="ECO:0007669"/>
    <property type="project" value="UniProtKB-KW"/>
</dbReference>
<dbReference type="FunFam" id="3.30.470.30:FF:000013">
    <property type="entry name" value="DNA ligase"/>
    <property type="match status" value="1"/>
</dbReference>
<feature type="compositionally biased region" description="Basic residues" evidence="18">
    <location>
        <begin position="754"/>
        <end position="764"/>
    </location>
</feature>
<dbReference type="Gene3D" id="1.10.3260.10">
    <property type="entry name" value="DNA ligase, ATP-dependent, N-terminal domain"/>
    <property type="match status" value="1"/>
</dbReference>
<evidence type="ECO:0000256" key="16">
    <source>
        <dbReference type="RuleBase" id="RU000617"/>
    </source>
</evidence>
<dbReference type="GO" id="GO:0046872">
    <property type="term" value="F:metal ion binding"/>
    <property type="evidence" value="ECO:0007669"/>
    <property type="project" value="UniProtKB-KW"/>
</dbReference>
<dbReference type="InterPro" id="IPR036420">
    <property type="entry name" value="BRCT_dom_sf"/>
</dbReference>
<dbReference type="PANTHER" id="PTHR45997">
    <property type="entry name" value="DNA LIGASE 4"/>
    <property type="match status" value="1"/>
</dbReference>
<protein>
    <recommendedName>
        <fullName evidence="16">DNA ligase</fullName>
        <ecNumber evidence="16">6.5.1.1</ecNumber>
    </recommendedName>
</protein>
<dbReference type="GO" id="GO:0006297">
    <property type="term" value="P:nucleotide-excision repair, DNA gap filling"/>
    <property type="evidence" value="ECO:0007669"/>
    <property type="project" value="TreeGrafter"/>
</dbReference>
<accession>A0AA38X0E1</accession>
<dbReference type="InterPro" id="IPR012310">
    <property type="entry name" value="DNA_ligase_ATP-dep_cent"/>
</dbReference>
<dbReference type="PROSITE" id="PS00697">
    <property type="entry name" value="DNA_LIGASE_A1"/>
    <property type="match status" value="1"/>
</dbReference>
<evidence type="ECO:0000256" key="9">
    <source>
        <dbReference type="ARBA" id="ARBA00022840"/>
    </source>
</evidence>
<dbReference type="InterPro" id="IPR029710">
    <property type="entry name" value="LIG4"/>
</dbReference>
<keyword evidence="13" id="KW-0539">Nucleus</keyword>
<evidence type="ECO:0000256" key="18">
    <source>
        <dbReference type="SAM" id="MobiDB-lite"/>
    </source>
</evidence>
<feature type="region of interest" description="Disordered" evidence="18">
    <location>
        <begin position="559"/>
        <end position="621"/>
    </location>
</feature>
<dbReference type="GO" id="GO:0003677">
    <property type="term" value="F:DNA binding"/>
    <property type="evidence" value="ECO:0007669"/>
    <property type="project" value="InterPro"/>
</dbReference>
<dbReference type="GO" id="GO:0003910">
    <property type="term" value="F:DNA ligase (ATP) activity"/>
    <property type="evidence" value="ECO:0007669"/>
    <property type="project" value="UniProtKB-EC"/>
</dbReference>
<dbReference type="Gene3D" id="3.30.470.30">
    <property type="entry name" value="DNA ligase/mRNA capping enzyme"/>
    <property type="match status" value="1"/>
</dbReference>
<keyword evidence="5" id="KW-0479">Metal-binding</keyword>
<dbReference type="CDD" id="cd17722">
    <property type="entry name" value="BRCT_DNA_ligase_IV_rpt1"/>
    <property type="match status" value="1"/>
</dbReference>